<dbReference type="InterPro" id="IPR052000">
    <property type="entry name" value="ETFRF1"/>
</dbReference>
<feature type="domain" description="Complex 1 LYR protein" evidence="1">
    <location>
        <begin position="4"/>
        <end position="48"/>
    </location>
</feature>
<dbReference type="AlphaFoldDB" id="A0A836C988"/>
<dbReference type="GO" id="GO:0022904">
    <property type="term" value="P:respiratory electron transport chain"/>
    <property type="evidence" value="ECO:0007669"/>
    <property type="project" value="TreeGrafter"/>
</dbReference>
<dbReference type="PANTHER" id="PTHR21024">
    <property type="entry name" value="GROWTH HORMONE-INDUCIBLE SOLUBLE PROTEIN-RELATED"/>
    <property type="match status" value="1"/>
</dbReference>
<evidence type="ECO:0000313" key="3">
    <source>
        <dbReference type="Proteomes" id="UP000664859"/>
    </source>
</evidence>
<organism evidence="2 3">
    <name type="scientific">Tribonema minus</name>
    <dbReference type="NCBI Taxonomy" id="303371"/>
    <lineage>
        <taxon>Eukaryota</taxon>
        <taxon>Sar</taxon>
        <taxon>Stramenopiles</taxon>
        <taxon>Ochrophyta</taxon>
        <taxon>PX clade</taxon>
        <taxon>Xanthophyceae</taxon>
        <taxon>Tribonematales</taxon>
        <taxon>Tribonemataceae</taxon>
        <taxon>Tribonema</taxon>
    </lineage>
</organism>
<sequence length="112" mass="13157">MRPQVRDLYKRFLIVGVDYPHPEGMAFVRRKVKEAFRENAHLTHEATSQTLTHVHNSESQADVNRAVGRGRRVCKDIVGFIQLKKYRAMRERYGIKEEDKAREAEAYDFHAK</sequence>
<reference evidence="2" key="1">
    <citation type="submission" date="2021-02" db="EMBL/GenBank/DDBJ databases">
        <title>First Annotated Genome of the Yellow-green Alga Tribonema minus.</title>
        <authorList>
            <person name="Mahan K.M."/>
        </authorList>
    </citation>
    <scope>NUCLEOTIDE SEQUENCE</scope>
    <source>
        <strain evidence="2">UTEX B ZZ1240</strain>
    </source>
</reference>
<dbReference type="GO" id="GO:0090324">
    <property type="term" value="P:negative regulation of oxidative phosphorylation"/>
    <property type="evidence" value="ECO:0007669"/>
    <property type="project" value="InterPro"/>
</dbReference>
<dbReference type="PANTHER" id="PTHR21024:SF0">
    <property type="entry name" value="ELECTRON TRANSFER FLAVOPROTEIN REGULATORY FACTOR 1"/>
    <property type="match status" value="1"/>
</dbReference>
<proteinExistence type="predicted"/>
<keyword evidence="3" id="KW-1185">Reference proteome</keyword>
<dbReference type="InterPro" id="IPR008011">
    <property type="entry name" value="Complex1_LYR_dom"/>
</dbReference>
<gene>
    <name evidence="2" type="ORF">JKP88DRAFT_281998</name>
</gene>
<dbReference type="OrthoDB" id="10258445at2759"/>
<accession>A0A836C988</accession>
<dbReference type="EMBL" id="JAFCMP010000526">
    <property type="protein sequence ID" value="KAG5177309.1"/>
    <property type="molecule type" value="Genomic_DNA"/>
</dbReference>
<evidence type="ECO:0000313" key="2">
    <source>
        <dbReference type="EMBL" id="KAG5177309.1"/>
    </source>
</evidence>
<dbReference type="Pfam" id="PF05347">
    <property type="entry name" value="Complex1_LYR"/>
    <property type="match status" value="1"/>
</dbReference>
<comment type="caution">
    <text evidence="2">The sequence shown here is derived from an EMBL/GenBank/DDBJ whole genome shotgun (WGS) entry which is preliminary data.</text>
</comment>
<protein>
    <recommendedName>
        <fullName evidence="1">Complex 1 LYR protein domain-containing protein</fullName>
    </recommendedName>
</protein>
<evidence type="ECO:0000259" key="1">
    <source>
        <dbReference type="Pfam" id="PF05347"/>
    </source>
</evidence>
<dbReference type="Proteomes" id="UP000664859">
    <property type="component" value="Unassembled WGS sequence"/>
</dbReference>
<dbReference type="GO" id="GO:0005739">
    <property type="term" value="C:mitochondrion"/>
    <property type="evidence" value="ECO:0007669"/>
    <property type="project" value="TreeGrafter"/>
</dbReference>
<name>A0A836C988_9STRA</name>